<keyword evidence="2" id="KW-0472">Membrane</keyword>
<reference evidence="4" key="1">
    <citation type="submission" date="2018-09" db="EMBL/GenBank/DDBJ databases">
        <title>Genome sequencing of strain 2DFWR-13.</title>
        <authorList>
            <person name="Heo J."/>
            <person name="Kim S.-J."/>
            <person name="Kwon S.-W."/>
        </authorList>
    </citation>
    <scope>NUCLEOTIDE SEQUENCE [LARGE SCALE GENOMIC DNA]</scope>
    <source>
        <strain evidence="4">2DFWR-13</strain>
    </source>
</reference>
<evidence type="ECO:0000256" key="1">
    <source>
        <dbReference type="SAM" id="MobiDB-lite"/>
    </source>
</evidence>
<dbReference type="RefSeq" id="WP_120762749.1">
    <property type="nucleotide sequence ID" value="NZ_CP032630.1"/>
</dbReference>
<feature type="region of interest" description="Disordered" evidence="1">
    <location>
        <begin position="270"/>
        <end position="289"/>
    </location>
</feature>
<keyword evidence="2" id="KW-0812">Transmembrane</keyword>
<feature type="transmembrane region" description="Helical" evidence="2">
    <location>
        <begin position="150"/>
        <end position="169"/>
    </location>
</feature>
<evidence type="ECO:0000313" key="3">
    <source>
        <dbReference type="EMBL" id="AYF98402.1"/>
    </source>
</evidence>
<feature type="transmembrane region" description="Helical" evidence="2">
    <location>
        <begin position="244"/>
        <end position="269"/>
    </location>
</feature>
<dbReference type="AlphaFoldDB" id="A0A387B486"/>
<sequence length="289" mass="28532">MPRPLLSLLVSLAATAVGLPLLWLGSALALDGVDLDDESSTAGLIGPALLALLGAVLLGAAGYAIRWSALGPIAVGGLLVAVSAVALAWAPSGASTPPLWQLVFALDAPAHALSTGLAMTLACGVTLLVGVALLVGGLVRLRPGEPRMPWRLLAIGGGLVATVATVWGLVTGVGVYTGYVVLREAYPPAVWQLAALAAALGVALVPLRASATGAWIAGVLVTGLGLLLIAPLPEILAALPGELALSVLTLGPTGFLAAVGLALLGLAAGSGSSRNSGRMVGELRRGSSS</sequence>
<organism evidence="3 4">
    <name type="scientific">Protaetiibacter intestinalis</name>
    <dbReference type="NCBI Taxonomy" id="2419774"/>
    <lineage>
        <taxon>Bacteria</taxon>
        <taxon>Bacillati</taxon>
        <taxon>Actinomycetota</taxon>
        <taxon>Actinomycetes</taxon>
        <taxon>Micrococcales</taxon>
        <taxon>Microbacteriaceae</taxon>
        <taxon>Protaetiibacter</taxon>
    </lineage>
</organism>
<feature type="transmembrane region" description="Helical" evidence="2">
    <location>
        <begin position="45"/>
        <end position="65"/>
    </location>
</feature>
<keyword evidence="4" id="KW-1185">Reference proteome</keyword>
<dbReference type="KEGG" id="lyd:D7I47_09110"/>
<dbReference type="EMBL" id="CP032630">
    <property type="protein sequence ID" value="AYF98402.1"/>
    <property type="molecule type" value="Genomic_DNA"/>
</dbReference>
<dbReference type="InterPro" id="IPR001579">
    <property type="entry name" value="Glyco_hydro_18_chit_AS"/>
</dbReference>
<accession>A0A387B486</accession>
<feature type="transmembrane region" description="Helical" evidence="2">
    <location>
        <begin position="72"/>
        <end position="90"/>
    </location>
</feature>
<name>A0A387B486_9MICO</name>
<evidence type="ECO:0000313" key="4">
    <source>
        <dbReference type="Proteomes" id="UP000278886"/>
    </source>
</evidence>
<feature type="transmembrane region" description="Helical" evidence="2">
    <location>
        <begin position="189"/>
        <end position="207"/>
    </location>
</feature>
<feature type="transmembrane region" description="Helical" evidence="2">
    <location>
        <begin position="110"/>
        <end position="138"/>
    </location>
</feature>
<dbReference type="GO" id="GO:0004553">
    <property type="term" value="F:hydrolase activity, hydrolyzing O-glycosyl compounds"/>
    <property type="evidence" value="ECO:0007669"/>
    <property type="project" value="InterPro"/>
</dbReference>
<feature type="transmembrane region" description="Helical" evidence="2">
    <location>
        <begin position="214"/>
        <end position="232"/>
    </location>
</feature>
<proteinExistence type="predicted"/>
<dbReference type="PROSITE" id="PS01095">
    <property type="entry name" value="GH18_1"/>
    <property type="match status" value="1"/>
</dbReference>
<evidence type="ECO:0000256" key="2">
    <source>
        <dbReference type="SAM" id="Phobius"/>
    </source>
</evidence>
<dbReference type="GO" id="GO:0005975">
    <property type="term" value="P:carbohydrate metabolic process"/>
    <property type="evidence" value="ECO:0007669"/>
    <property type="project" value="InterPro"/>
</dbReference>
<gene>
    <name evidence="3" type="ORF">D7I47_09110</name>
</gene>
<protein>
    <submittedName>
        <fullName evidence="3">Uncharacterized protein</fullName>
    </submittedName>
</protein>
<keyword evidence="2" id="KW-1133">Transmembrane helix</keyword>
<dbReference type="Proteomes" id="UP000278886">
    <property type="component" value="Chromosome"/>
</dbReference>